<keyword evidence="2" id="KW-0285">Flavoprotein</keyword>
<dbReference type="Proteomes" id="UP001220022">
    <property type="component" value="Unassembled WGS sequence"/>
</dbReference>
<keyword evidence="3" id="KW-0288">FMN</keyword>
<feature type="region of interest" description="Disordered" evidence="6">
    <location>
        <begin position="192"/>
        <end position="216"/>
    </location>
</feature>
<evidence type="ECO:0000256" key="6">
    <source>
        <dbReference type="SAM" id="MobiDB-lite"/>
    </source>
</evidence>
<comment type="caution">
    <text evidence="8">The sequence shown here is derived from an EMBL/GenBank/DDBJ whole genome shotgun (WGS) entry which is preliminary data.</text>
</comment>
<proteinExistence type="inferred from homology"/>
<evidence type="ECO:0000256" key="4">
    <source>
        <dbReference type="ARBA" id="ARBA00023002"/>
    </source>
</evidence>
<evidence type="ECO:0000256" key="2">
    <source>
        <dbReference type="ARBA" id="ARBA00022630"/>
    </source>
</evidence>
<dbReference type="SUPFAM" id="SSF51395">
    <property type="entry name" value="FMN-linked oxidoreductases"/>
    <property type="match status" value="1"/>
</dbReference>
<dbReference type="RefSeq" id="WP_275812162.1">
    <property type="nucleotide sequence ID" value="NZ_BAAANM010000004.1"/>
</dbReference>
<feature type="domain" description="FMN hydroxy acid dehydrogenase" evidence="7">
    <location>
        <begin position="17"/>
        <end position="369"/>
    </location>
</feature>
<dbReference type="PIRSF" id="PIRSF000138">
    <property type="entry name" value="Al-hdrx_acd_dh"/>
    <property type="match status" value="1"/>
</dbReference>
<evidence type="ECO:0000313" key="8">
    <source>
        <dbReference type="EMBL" id="MDF2256294.1"/>
    </source>
</evidence>
<reference evidence="8 9" key="1">
    <citation type="submission" date="2023-03" db="EMBL/GenBank/DDBJ databases">
        <title>Draft genome sequence of type strain Streptomyces ferralitis JCM 14344.</title>
        <authorList>
            <person name="Klaysubun C."/>
            <person name="Duangmal K."/>
        </authorList>
    </citation>
    <scope>NUCLEOTIDE SEQUENCE [LARGE SCALE GENOMIC DNA]</scope>
    <source>
        <strain evidence="8 9">JCM 14344</strain>
    </source>
</reference>
<name>A0ABT5YXG9_9ACTN</name>
<feature type="region of interest" description="Disordered" evidence="6">
    <location>
        <begin position="1"/>
        <end position="20"/>
    </location>
</feature>
<sequence>MSDTTVERTPRPSGDGPSGAALVNLADYREAAREILPAEVFDYLEGGAADEHTVRWNQQTYRQLALLPRVLTGHASVDTGCSVFDTALDSPILLAPAASHRLFHPDGEAATARGAAEAGALMTVSTFSSQTVEEIGAAAGGPWWFQLYVQRDRGLTAELVRRARAASARALAVTVDTPVTGLRERDLRNGFALPSHGSPANLPHAPGTSAHGAIHDPRIDPAVDWSDLAALGEVSGLPVLAKGILRAEDAKRAAEAGIGVWISNHGGRNLDTAASTLSALPAIAERVAGRVPVIIDGGVRRGTDVVKALALGADAVAVGRPYIWGLAVDGAGGVRDVIRGLRRETEVAMALVGAATLDDLTPDLVTAAR</sequence>
<dbReference type="InterPro" id="IPR013785">
    <property type="entry name" value="Aldolase_TIM"/>
</dbReference>
<organism evidence="8 9">
    <name type="scientific">Streptantibioticus ferralitis</name>
    <dbReference type="NCBI Taxonomy" id="236510"/>
    <lineage>
        <taxon>Bacteria</taxon>
        <taxon>Bacillati</taxon>
        <taxon>Actinomycetota</taxon>
        <taxon>Actinomycetes</taxon>
        <taxon>Kitasatosporales</taxon>
        <taxon>Streptomycetaceae</taxon>
        <taxon>Streptantibioticus</taxon>
    </lineage>
</organism>
<comment type="cofactor">
    <cofactor evidence="1">
        <name>FMN</name>
        <dbReference type="ChEBI" id="CHEBI:58210"/>
    </cofactor>
</comment>
<keyword evidence="4" id="KW-0560">Oxidoreductase</keyword>
<feature type="compositionally biased region" description="Basic and acidic residues" evidence="6">
    <location>
        <begin position="1"/>
        <end position="10"/>
    </location>
</feature>
<evidence type="ECO:0000259" key="7">
    <source>
        <dbReference type="PROSITE" id="PS51349"/>
    </source>
</evidence>
<evidence type="ECO:0000313" key="9">
    <source>
        <dbReference type="Proteomes" id="UP001220022"/>
    </source>
</evidence>
<dbReference type="InterPro" id="IPR000262">
    <property type="entry name" value="FMN-dep_DH"/>
</dbReference>
<protein>
    <submittedName>
        <fullName evidence="8">Alpha-hydroxy acid oxidase</fullName>
    </submittedName>
</protein>
<dbReference type="Pfam" id="PF01070">
    <property type="entry name" value="FMN_dh"/>
    <property type="match status" value="1"/>
</dbReference>
<gene>
    <name evidence="8" type="ORF">P2L57_11275</name>
</gene>
<accession>A0ABT5YXG9</accession>
<dbReference type="Gene3D" id="3.20.20.70">
    <property type="entry name" value="Aldolase class I"/>
    <property type="match status" value="1"/>
</dbReference>
<evidence type="ECO:0000256" key="3">
    <source>
        <dbReference type="ARBA" id="ARBA00022643"/>
    </source>
</evidence>
<dbReference type="PROSITE" id="PS51349">
    <property type="entry name" value="FMN_HYDROXY_ACID_DH_2"/>
    <property type="match status" value="1"/>
</dbReference>
<keyword evidence="9" id="KW-1185">Reference proteome</keyword>
<dbReference type="PANTHER" id="PTHR10578:SF107">
    <property type="entry name" value="2-HYDROXYACID OXIDASE 1"/>
    <property type="match status" value="1"/>
</dbReference>
<dbReference type="InterPro" id="IPR037396">
    <property type="entry name" value="FMN_HAD"/>
</dbReference>
<dbReference type="CDD" id="cd02809">
    <property type="entry name" value="alpha_hydroxyacid_oxid_FMN"/>
    <property type="match status" value="1"/>
</dbReference>
<dbReference type="InterPro" id="IPR012133">
    <property type="entry name" value="Alpha-hydoxy_acid_DH_FMN"/>
</dbReference>
<dbReference type="PANTHER" id="PTHR10578">
    <property type="entry name" value="S -2-HYDROXY-ACID OXIDASE-RELATED"/>
    <property type="match status" value="1"/>
</dbReference>
<comment type="similarity">
    <text evidence="5">Belongs to the FMN-dependent alpha-hydroxy acid dehydrogenase family.</text>
</comment>
<evidence type="ECO:0000256" key="1">
    <source>
        <dbReference type="ARBA" id="ARBA00001917"/>
    </source>
</evidence>
<evidence type="ECO:0000256" key="5">
    <source>
        <dbReference type="ARBA" id="ARBA00024042"/>
    </source>
</evidence>
<dbReference type="EMBL" id="JARHTQ010000006">
    <property type="protein sequence ID" value="MDF2256294.1"/>
    <property type="molecule type" value="Genomic_DNA"/>
</dbReference>